<dbReference type="Proteomes" id="UP001331761">
    <property type="component" value="Unassembled WGS sequence"/>
</dbReference>
<feature type="non-terminal residue" evidence="4">
    <location>
        <position position="113"/>
    </location>
</feature>
<dbReference type="AlphaFoldDB" id="A0AAN8IEL5"/>
<dbReference type="SMART" id="SM01088">
    <property type="entry name" value="Col_cuticle_N"/>
    <property type="match status" value="1"/>
</dbReference>
<dbReference type="EMBL" id="WIXE01017346">
    <property type="protein sequence ID" value="KAK5971819.1"/>
    <property type="molecule type" value="Genomic_DNA"/>
</dbReference>
<gene>
    <name evidence="4" type="ORF">GCK32_015440</name>
</gene>
<accession>A0AAN8IEL5</accession>
<organism evidence="4 5">
    <name type="scientific">Trichostrongylus colubriformis</name>
    <name type="common">Black scour worm</name>
    <dbReference type="NCBI Taxonomy" id="6319"/>
    <lineage>
        <taxon>Eukaryota</taxon>
        <taxon>Metazoa</taxon>
        <taxon>Ecdysozoa</taxon>
        <taxon>Nematoda</taxon>
        <taxon>Chromadorea</taxon>
        <taxon>Rhabditida</taxon>
        <taxon>Rhabditina</taxon>
        <taxon>Rhabditomorpha</taxon>
        <taxon>Strongyloidea</taxon>
        <taxon>Trichostrongylidae</taxon>
        <taxon>Trichostrongylus</taxon>
    </lineage>
</organism>
<comment type="caution">
    <text evidence="4">The sequence shown here is derived from an EMBL/GenBank/DDBJ whole genome shotgun (WGS) entry which is preliminary data.</text>
</comment>
<feature type="non-terminal residue" evidence="4">
    <location>
        <position position="1"/>
    </location>
</feature>
<evidence type="ECO:0000313" key="5">
    <source>
        <dbReference type="Proteomes" id="UP001331761"/>
    </source>
</evidence>
<keyword evidence="1" id="KW-0677">Repeat</keyword>
<dbReference type="GO" id="GO:0005581">
    <property type="term" value="C:collagen trimer"/>
    <property type="evidence" value="ECO:0007669"/>
    <property type="project" value="UniProtKB-KW"/>
</dbReference>
<dbReference type="InterPro" id="IPR002486">
    <property type="entry name" value="Col_cuticle_N"/>
</dbReference>
<dbReference type="Pfam" id="PF01484">
    <property type="entry name" value="Col_cuticle_N"/>
    <property type="match status" value="1"/>
</dbReference>
<protein>
    <submittedName>
        <fullName evidence="4">Nematode cuticle collagen domain protein</fullName>
    </submittedName>
</protein>
<evidence type="ECO:0000313" key="4">
    <source>
        <dbReference type="EMBL" id="KAK5971819.1"/>
    </source>
</evidence>
<name>A0AAN8IEL5_TRICO</name>
<sequence length="113" mass="12830">VLISTTAVLSSVVTLPLVYNYIQAMQTHMSGELDHCRAKTRDLWVEVFAAQDSLNIRRKHGEPKESDARVRREWSFGRWIDKRMSDSPDGADSAAKMADYGEAESQRIETRST</sequence>
<feature type="region of interest" description="Disordered" evidence="2">
    <location>
        <begin position="82"/>
        <end position="113"/>
    </location>
</feature>
<keyword evidence="5" id="KW-1185">Reference proteome</keyword>
<evidence type="ECO:0000256" key="2">
    <source>
        <dbReference type="SAM" id="MobiDB-lite"/>
    </source>
</evidence>
<proteinExistence type="predicted"/>
<feature type="compositionally biased region" description="Basic and acidic residues" evidence="2">
    <location>
        <begin position="104"/>
        <end position="113"/>
    </location>
</feature>
<feature type="domain" description="Nematode cuticle collagen N-terminal" evidence="3">
    <location>
        <begin position="1"/>
        <end position="47"/>
    </location>
</feature>
<keyword evidence="4" id="KW-0176">Collagen</keyword>
<evidence type="ECO:0000259" key="3">
    <source>
        <dbReference type="SMART" id="SM01088"/>
    </source>
</evidence>
<evidence type="ECO:0000256" key="1">
    <source>
        <dbReference type="ARBA" id="ARBA00022737"/>
    </source>
</evidence>
<reference evidence="4 5" key="1">
    <citation type="submission" date="2019-10" db="EMBL/GenBank/DDBJ databases">
        <title>Assembly and Annotation for the nematode Trichostrongylus colubriformis.</title>
        <authorList>
            <person name="Martin J."/>
        </authorList>
    </citation>
    <scope>NUCLEOTIDE SEQUENCE [LARGE SCALE GENOMIC DNA]</scope>
    <source>
        <strain evidence="4">G859</strain>
        <tissue evidence="4">Whole worm</tissue>
    </source>
</reference>
<dbReference type="GO" id="GO:0042302">
    <property type="term" value="F:structural constituent of cuticle"/>
    <property type="evidence" value="ECO:0007669"/>
    <property type="project" value="InterPro"/>
</dbReference>